<dbReference type="Gene3D" id="1.20.144.10">
    <property type="entry name" value="Phosphatidic acid phosphatase type 2/haloperoxidase"/>
    <property type="match status" value="2"/>
</dbReference>
<keyword evidence="1" id="KW-0812">Transmembrane</keyword>
<dbReference type="AlphaFoldDB" id="A0A9D1WGZ7"/>
<keyword evidence="1" id="KW-0472">Membrane</keyword>
<dbReference type="Proteomes" id="UP000886817">
    <property type="component" value="Unassembled WGS sequence"/>
</dbReference>
<feature type="transmembrane region" description="Helical" evidence="1">
    <location>
        <begin position="153"/>
        <end position="174"/>
    </location>
</feature>
<gene>
    <name evidence="3" type="ORF">IAA45_04680</name>
</gene>
<evidence type="ECO:0000313" key="4">
    <source>
        <dbReference type="Proteomes" id="UP000886817"/>
    </source>
</evidence>
<feature type="transmembrane region" description="Helical" evidence="1">
    <location>
        <begin position="127"/>
        <end position="147"/>
    </location>
</feature>
<comment type="caution">
    <text evidence="3">The sequence shown here is derived from an EMBL/GenBank/DDBJ whole genome shotgun (WGS) entry which is preliminary data.</text>
</comment>
<dbReference type="SMART" id="SM00014">
    <property type="entry name" value="acidPPc"/>
    <property type="match status" value="1"/>
</dbReference>
<keyword evidence="1" id="KW-1133">Transmembrane helix</keyword>
<dbReference type="PANTHER" id="PTHR14969">
    <property type="entry name" value="SPHINGOSINE-1-PHOSPHATE PHOSPHOHYDROLASE"/>
    <property type="match status" value="1"/>
</dbReference>
<dbReference type="PANTHER" id="PTHR14969:SF13">
    <property type="entry name" value="AT30094P"/>
    <property type="match status" value="1"/>
</dbReference>
<dbReference type="InterPro" id="IPR036938">
    <property type="entry name" value="PAP2/HPO_sf"/>
</dbReference>
<feature type="transmembrane region" description="Helical" evidence="1">
    <location>
        <begin position="56"/>
        <end position="76"/>
    </location>
</feature>
<evidence type="ECO:0000256" key="1">
    <source>
        <dbReference type="SAM" id="Phobius"/>
    </source>
</evidence>
<feature type="domain" description="Phosphatidic acid phosphatase type 2/haloperoxidase" evidence="2">
    <location>
        <begin position="56"/>
        <end position="168"/>
    </location>
</feature>
<sequence>MELLFELDGKFLLFVQEFIRQDWMNGFWTTVTMLGNGGWFWIVLALGLLIPKKTRLMGLTALIAMGIGALFVNVGLKNIVARTRPYEVIEGLRILVERQSDFSFPSGHSCASFASAFVYFRMAPKKWGIPALILAALIAFSRLYVGVHYPTDVIAGILIGILSALAAMALVRAVSNAVRRRRENPASRSSEK</sequence>
<dbReference type="EMBL" id="DXEX01000105">
    <property type="protein sequence ID" value="HIX58996.1"/>
    <property type="molecule type" value="Genomic_DNA"/>
</dbReference>
<accession>A0A9D1WGZ7</accession>
<dbReference type="SUPFAM" id="SSF48317">
    <property type="entry name" value="Acid phosphatase/Vanadium-dependent haloperoxidase"/>
    <property type="match status" value="1"/>
</dbReference>
<dbReference type="InterPro" id="IPR000326">
    <property type="entry name" value="PAP2/HPO"/>
</dbReference>
<name>A0A9D1WGZ7_9FIRM</name>
<feature type="transmembrane region" description="Helical" evidence="1">
    <location>
        <begin position="27"/>
        <end position="49"/>
    </location>
</feature>
<protein>
    <submittedName>
        <fullName evidence="3">Phosphatase PAP2 family protein</fullName>
    </submittedName>
</protein>
<organism evidence="3 4">
    <name type="scientific">Candidatus Blautia gallistercoris</name>
    <dbReference type="NCBI Taxonomy" id="2838490"/>
    <lineage>
        <taxon>Bacteria</taxon>
        <taxon>Bacillati</taxon>
        <taxon>Bacillota</taxon>
        <taxon>Clostridia</taxon>
        <taxon>Lachnospirales</taxon>
        <taxon>Lachnospiraceae</taxon>
        <taxon>Blautia</taxon>
    </lineage>
</organism>
<reference evidence="3" key="2">
    <citation type="submission" date="2021-04" db="EMBL/GenBank/DDBJ databases">
        <authorList>
            <person name="Gilroy R."/>
        </authorList>
    </citation>
    <scope>NUCLEOTIDE SEQUENCE</scope>
    <source>
        <strain evidence="3">ChiSjej1B19-8411</strain>
    </source>
</reference>
<evidence type="ECO:0000259" key="2">
    <source>
        <dbReference type="SMART" id="SM00014"/>
    </source>
</evidence>
<evidence type="ECO:0000313" key="3">
    <source>
        <dbReference type="EMBL" id="HIX58996.1"/>
    </source>
</evidence>
<reference evidence="3" key="1">
    <citation type="journal article" date="2021" name="PeerJ">
        <title>Extensive microbial diversity within the chicken gut microbiome revealed by metagenomics and culture.</title>
        <authorList>
            <person name="Gilroy R."/>
            <person name="Ravi A."/>
            <person name="Getino M."/>
            <person name="Pursley I."/>
            <person name="Horton D.L."/>
            <person name="Alikhan N.F."/>
            <person name="Baker D."/>
            <person name="Gharbi K."/>
            <person name="Hall N."/>
            <person name="Watson M."/>
            <person name="Adriaenssens E.M."/>
            <person name="Foster-Nyarko E."/>
            <person name="Jarju S."/>
            <person name="Secka A."/>
            <person name="Antonio M."/>
            <person name="Oren A."/>
            <person name="Chaudhuri R.R."/>
            <person name="La Ragione R."/>
            <person name="Hildebrand F."/>
            <person name="Pallen M.J."/>
        </authorList>
    </citation>
    <scope>NUCLEOTIDE SEQUENCE</scope>
    <source>
        <strain evidence="3">ChiSjej1B19-8411</strain>
    </source>
</reference>
<dbReference type="Pfam" id="PF01569">
    <property type="entry name" value="PAP2"/>
    <property type="match status" value="1"/>
</dbReference>
<proteinExistence type="predicted"/>